<dbReference type="Proteomes" id="UP000245535">
    <property type="component" value="Unassembled WGS sequence"/>
</dbReference>
<gene>
    <name evidence="1" type="ORF">BC781_101213</name>
</gene>
<dbReference type="RefSeq" id="WP_109615399.1">
    <property type="nucleotide sequence ID" value="NZ_QGDO01000001.1"/>
</dbReference>
<dbReference type="OrthoDB" id="49508at2"/>
<dbReference type="EMBL" id="QGDO01000001">
    <property type="protein sequence ID" value="PWJ43867.1"/>
    <property type="molecule type" value="Genomic_DNA"/>
</dbReference>
<dbReference type="InterPro" id="IPR017576">
    <property type="entry name" value="CRISPR-assoc_prot_Csc1"/>
</dbReference>
<evidence type="ECO:0000313" key="1">
    <source>
        <dbReference type="EMBL" id="PWJ43867.1"/>
    </source>
</evidence>
<name>A0A316A2E3_SEDFL</name>
<reference evidence="1 2" key="1">
    <citation type="submission" date="2018-03" db="EMBL/GenBank/DDBJ databases">
        <title>Genomic Encyclopedia of Archaeal and Bacterial Type Strains, Phase II (KMG-II): from individual species to whole genera.</title>
        <authorList>
            <person name="Goeker M."/>
        </authorList>
    </citation>
    <scope>NUCLEOTIDE SEQUENCE [LARGE SCALE GENOMIC DNA]</scope>
    <source>
        <strain evidence="1 2">DSM 28229</strain>
    </source>
</reference>
<proteinExistence type="predicted"/>
<dbReference type="AlphaFoldDB" id="A0A316A2E3"/>
<dbReference type="Pfam" id="PF26241">
    <property type="entry name" value="Cas_Csc1"/>
    <property type="match status" value="1"/>
</dbReference>
<comment type="caution">
    <text evidence="1">The sequence shown here is derived from an EMBL/GenBank/DDBJ whole genome shotgun (WGS) entry which is preliminary data.</text>
</comment>
<keyword evidence="2" id="KW-1185">Reference proteome</keyword>
<organism evidence="1 2">
    <name type="scientific">Sediminitomix flava</name>
    <dbReference type="NCBI Taxonomy" id="379075"/>
    <lineage>
        <taxon>Bacteria</taxon>
        <taxon>Pseudomonadati</taxon>
        <taxon>Bacteroidota</taxon>
        <taxon>Cytophagia</taxon>
        <taxon>Cytophagales</taxon>
        <taxon>Flammeovirgaceae</taxon>
        <taxon>Sediminitomix</taxon>
    </lineage>
</organism>
<accession>A0A316A2E3</accession>
<sequence length="217" mass="25059">MKIYALKLTLLNHLFYFTESTNGSRTGDFIGDLALTYAFRPWLAPTDEAIPFRAKPEYEEIADWGFYCTLAIPQKTKPTNVYARNTLFHADGMYDKPSFESAAKSPFKSFFHVQGIQATSEFHCFLIAKEEVKLPPTIRVGNGKETLVKVEEIDRDKQSFWLNAFTHKKVFNNLEQVADLMIDKGIHDRQYVLENYILLKGFDQSYLEEVFEPLFSA</sequence>
<evidence type="ECO:0000313" key="2">
    <source>
        <dbReference type="Proteomes" id="UP000245535"/>
    </source>
</evidence>
<protein>
    <submittedName>
        <fullName evidence="1">CRISPR type I-D-associated protein Csc1</fullName>
    </submittedName>
</protein>
<dbReference type="NCBIfam" id="TIGR03159">
    <property type="entry name" value="cas_Csc1"/>
    <property type="match status" value="1"/>
</dbReference>